<dbReference type="EMBL" id="CM023476">
    <property type="protein sequence ID" value="KAH7941661.1"/>
    <property type="molecule type" value="Genomic_DNA"/>
</dbReference>
<sequence>MGCDFSGIDMDYFVPRILALLPSNHSITTSDFTLALPGIEIGLQRLSGFNKILPYGPLVPYCVDGRHMMQVDLINNGDVYFSSRWKSCSGHEGEIRLRNSFSRFTVQFHVLTHPTARAFSLDFEDAVVPSQENVDVRTSLGNLHRCSDERRARRDSRLRDPLHNGYS</sequence>
<reference evidence="1" key="1">
    <citation type="submission" date="2020-05" db="EMBL/GenBank/DDBJ databases">
        <title>Large-scale comparative analyses of tick genomes elucidate their genetic diversity and vector capacities.</title>
        <authorList>
            <person name="Jia N."/>
            <person name="Wang J."/>
            <person name="Shi W."/>
            <person name="Du L."/>
            <person name="Sun Y."/>
            <person name="Zhan W."/>
            <person name="Jiang J."/>
            <person name="Wang Q."/>
            <person name="Zhang B."/>
            <person name="Ji P."/>
            <person name="Sakyi L.B."/>
            <person name="Cui X."/>
            <person name="Yuan T."/>
            <person name="Jiang B."/>
            <person name="Yang W."/>
            <person name="Lam T.T.-Y."/>
            <person name="Chang Q."/>
            <person name="Ding S."/>
            <person name="Wang X."/>
            <person name="Zhu J."/>
            <person name="Ruan X."/>
            <person name="Zhao L."/>
            <person name="Wei J."/>
            <person name="Que T."/>
            <person name="Du C."/>
            <person name="Cheng J."/>
            <person name="Dai P."/>
            <person name="Han X."/>
            <person name="Huang E."/>
            <person name="Gao Y."/>
            <person name="Liu J."/>
            <person name="Shao H."/>
            <person name="Ye R."/>
            <person name="Li L."/>
            <person name="Wei W."/>
            <person name="Wang X."/>
            <person name="Wang C."/>
            <person name="Yang T."/>
            <person name="Huo Q."/>
            <person name="Li W."/>
            <person name="Guo W."/>
            <person name="Chen H."/>
            <person name="Zhou L."/>
            <person name="Ni X."/>
            <person name="Tian J."/>
            <person name="Zhou Y."/>
            <person name="Sheng Y."/>
            <person name="Liu T."/>
            <person name="Pan Y."/>
            <person name="Xia L."/>
            <person name="Li J."/>
            <person name="Zhao F."/>
            <person name="Cao W."/>
        </authorList>
    </citation>
    <scope>NUCLEOTIDE SEQUENCE</scope>
    <source>
        <strain evidence="1">Dsil-2018</strain>
    </source>
</reference>
<organism evidence="1 2">
    <name type="scientific">Dermacentor silvarum</name>
    <name type="common">Tick</name>
    <dbReference type="NCBI Taxonomy" id="543639"/>
    <lineage>
        <taxon>Eukaryota</taxon>
        <taxon>Metazoa</taxon>
        <taxon>Ecdysozoa</taxon>
        <taxon>Arthropoda</taxon>
        <taxon>Chelicerata</taxon>
        <taxon>Arachnida</taxon>
        <taxon>Acari</taxon>
        <taxon>Parasitiformes</taxon>
        <taxon>Ixodida</taxon>
        <taxon>Ixodoidea</taxon>
        <taxon>Ixodidae</taxon>
        <taxon>Rhipicephalinae</taxon>
        <taxon>Dermacentor</taxon>
    </lineage>
</organism>
<gene>
    <name evidence="1" type="ORF">HPB49_015863</name>
</gene>
<evidence type="ECO:0000313" key="1">
    <source>
        <dbReference type="EMBL" id="KAH7941661.1"/>
    </source>
</evidence>
<dbReference type="Proteomes" id="UP000821865">
    <property type="component" value="Chromosome 7"/>
</dbReference>
<proteinExistence type="predicted"/>
<protein>
    <submittedName>
        <fullName evidence="1">Uncharacterized protein</fullName>
    </submittedName>
</protein>
<evidence type="ECO:0000313" key="2">
    <source>
        <dbReference type="Proteomes" id="UP000821865"/>
    </source>
</evidence>
<name>A0ACB8CG42_DERSI</name>
<keyword evidence="2" id="KW-1185">Reference proteome</keyword>
<comment type="caution">
    <text evidence="1">The sequence shown here is derived from an EMBL/GenBank/DDBJ whole genome shotgun (WGS) entry which is preliminary data.</text>
</comment>
<accession>A0ACB8CG42</accession>